<keyword evidence="2" id="KW-1133">Transmembrane helix</keyword>
<proteinExistence type="predicted"/>
<evidence type="ECO:0000256" key="1">
    <source>
        <dbReference type="SAM" id="MobiDB-lite"/>
    </source>
</evidence>
<evidence type="ECO:0000313" key="4">
    <source>
        <dbReference type="Proteomes" id="UP000294739"/>
    </source>
</evidence>
<dbReference type="OrthoDB" id="4229919at2"/>
<comment type="caution">
    <text evidence="3">The sequence shown here is derived from an EMBL/GenBank/DDBJ whole genome shotgun (WGS) entry which is preliminary data.</text>
</comment>
<dbReference type="EMBL" id="SMKZ01000082">
    <property type="protein sequence ID" value="TDD96403.1"/>
    <property type="molecule type" value="Genomic_DNA"/>
</dbReference>
<dbReference type="InParanoid" id="A0A4R5CDT1"/>
<dbReference type="AlphaFoldDB" id="A0A4R5CDT1"/>
<name>A0A4R5CDT1_9ACTN</name>
<feature type="compositionally biased region" description="Pro residues" evidence="1">
    <location>
        <begin position="74"/>
        <end position="87"/>
    </location>
</feature>
<keyword evidence="2" id="KW-0812">Transmembrane</keyword>
<feature type="transmembrane region" description="Helical" evidence="2">
    <location>
        <begin position="20"/>
        <end position="37"/>
    </location>
</feature>
<dbReference type="InterPro" id="IPR021449">
    <property type="entry name" value="DUF3099"/>
</dbReference>
<gene>
    <name evidence="3" type="ORF">E1269_30410</name>
</gene>
<dbReference type="Proteomes" id="UP000294739">
    <property type="component" value="Unassembled WGS sequence"/>
</dbReference>
<sequence>MVTTAAAGRSNDVASRQRRYLIMMGIRIACLPLAVVTQGWLRWVFILGAVVLPYVAVVIANATHQPRGSTLAPVLPPPRPQLPPAPPSKDRLEH</sequence>
<organism evidence="3 4">
    <name type="scientific">Jiangella asiatica</name>
    <dbReference type="NCBI Taxonomy" id="2530372"/>
    <lineage>
        <taxon>Bacteria</taxon>
        <taxon>Bacillati</taxon>
        <taxon>Actinomycetota</taxon>
        <taxon>Actinomycetes</taxon>
        <taxon>Jiangellales</taxon>
        <taxon>Jiangellaceae</taxon>
        <taxon>Jiangella</taxon>
    </lineage>
</organism>
<reference evidence="3 4" key="1">
    <citation type="submission" date="2019-03" db="EMBL/GenBank/DDBJ databases">
        <title>Draft genome sequences of novel Actinobacteria.</title>
        <authorList>
            <person name="Sahin N."/>
            <person name="Ay H."/>
            <person name="Saygin H."/>
        </authorList>
    </citation>
    <scope>NUCLEOTIDE SEQUENCE [LARGE SCALE GENOMIC DNA]</scope>
    <source>
        <strain evidence="3 4">5K138</strain>
    </source>
</reference>
<feature type="transmembrane region" description="Helical" evidence="2">
    <location>
        <begin position="43"/>
        <end position="62"/>
    </location>
</feature>
<evidence type="ECO:0000313" key="3">
    <source>
        <dbReference type="EMBL" id="TDD96403.1"/>
    </source>
</evidence>
<keyword evidence="4" id="KW-1185">Reference proteome</keyword>
<dbReference type="Pfam" id="PF11298">
    <property type="entry name" value="DUF3099"/>
    <property type="match status" value="1"/>
</dbReference>
<evidence type="ECO:0000256" key="2">
    <source>
        <dbReference type="SAM" id="Phobius"/>
    </source>
</evidence>
<feature type="region of interest" description="Disordered" evidence="1">
    <location>
        <begin position="67"/>
        <end position="94"/>
    </location>
</feature>
<accession>A0A4R5CDT1</accession>
<protein>
    <submittedName>
        <fullName evidence="3">DUF3099 domain-containing protein</fullName>
    </submittedName>
</protein>
<keyword evidence="2" id="KW-0472">Membrane</keyword>